<dbReference type="GO" id="GO:0044231">
    <property type="term" value="C:host cell presynaptic membrane"/>
    <property type="evidence" value="ECO:0007669"/>
    <property type="project" value="UniProtKB-KW"/>
</dbReference>
<dbReference type="SUPFAM" id="SSF48403">
    <property type="entry name" value="Ankyrin repeat"/>
    <property type="match status" value="1"/>
</dbReference>
<dbReference type="GO" id="GO:0044218">
    <property type="term" value="C:other organism cell membrane"/>
    <property type="evidence" value="ECO:0007669"/>
    <property type="project" value="UniProtKB-KW"/>
</dbReference>
<evidence type="ECO:0000313" key="13">
    <source>
        <dbReference type="Proteomes" id="UP000887116"/>
    </source>
</evidence>
<feature type="region of interest" description="Disordered" evidence="10">
    <location>
        <begin position="90"/>
        <end position="117"/>
    </location>
</feature>
<evidence type="ECO:0000256" key="10">
    <source>
        <dbReference type="SAM" id="MobiDB-lite"/>
    </source>
</evidence>
<dbReference type="GO" id="GO:0006887">
    <property type="term" value="P:exocytosis"/>
    <property type="evidence" value="ECO:0007669"/>
    <property type="project" value="UniProtKB-KW"/>
</dbReference>
<keyword evidence="11" id="KW-1133">Transmembrane helix</keyword>
<organism evidence="12 13">
    <name type="scientific">Trichonephila clavata</name>
    <name type="common">Joro spider</name>
    <name type="synonym">Nephila clavata</name>
    <dbReference type="NCBI Taxonomy" id="2740835"/>
    <lineage>
        <taxon>Eukaryota</taxon>
        <taxon>Metazoa</taxon>
        <taxon>Ecdysozoa</taxon>
        <taxon>Arthropoda</taxon>
        <taxon>Chelicerata</taxon>
        <taxon>Arachnida</taxon>
        <taxon>Araneae</taxon>
        <taxon>Araneomorphae</taxon>
        <taxon>Entelegynae</taxon>
        <taxon>Araneoidea</taxon>
        <taxon>Nephilidae</taxon>
        <taxon>Trichonephila</taxon>
    </lineage>
</organism>
<reference evidence="12" key="1">
    <citation type="submission" date="2020-07" db="EMBL/GenBank/DDBJ databases">
        <title>Multicomponent nature underlies the extraordinary mechanical properties of spider dragline silk.</title>
        <authorList>
            <person name="Kono N."/>
            <person name="Nakamura H."/>
            <person name="Mori M."/>
            <person name="Yoshida Y."/>
            <person name="Ohtoshi R."/>
            <person name="Malay A.D."/>
            <person name="Moran D.A.P."/>
            <person name="Tomita M."/>
            <person name="Numata K."/>
            <person name="Arakawa K."/>
        </authorList>
    </citation>
    <scope>NUCLEOTIDE SEQUENCE</scope>
</reference>
<name>A0A8X6H565_TRICU</name>
<keyword evidence="11" id="KW-0812">Transmembrane</keyword>
<evidence type="ECO:0000256" key="7">
    <source>
        <dbReference type="ARBA" id="ARBA00022699"/>
    </source>
</evidence>
<evidence type="ECO:0000256" key="2">
    <source>
        <dbReference type="ARBA" id="ARBA00004613"/>
    </source>
</evidence>
<dbReference type="Pfam" id="PF12796">
    <property type="entry name" value="Ank_2"/>
    <property type="match status" value="1"/>
</dbReference>
<proteinExistence type="predicted"/>
<evidence type="ECO:0000256" key="4">
    <source>
        <dbReference type="ARBA" id="ARBA00022525"/>
    </source>
</evidence>
<evidence type="ECO:0000256" key="11">
    <source>
        <dbReference type="SAM" id="Phobius"/>
    </source>
</evidence>
<keyword evidence="7" id="KW-0528">Neurotoxin</keyword>
<evidence type="ECO:0000256" key="5">
    <source>
        <dbReference type="ARBA" id="ARBA00022537"/>
    </source>
</evidence>
<comment type="subcellular location">
    <subcellularLocation>
        <location evidence="2">Secreted</location>
    </subcellularLocation>
    <subcellularLocation>
        <location evidence="1">Target cell membrane</location>
    </subcellularLocation>
</comment>
<keyword evidence="11" id="KW-0472">Membrane</keyword>
<evidence type="ECO:0000256" key="9">
    <source>
        <dbReference type="ARBA" id="ARBA00023298"/>
    </source>
</evidence>
<accession>A0A8X6H565</accession>
<keyword evidence="9" id="KW-1053">Target membrane</keyword>
<keyword evidence="5" id="KW-1052">Target cell membrane</keyword>
<dbReference type="AlphaFoldDB" id="A0A8X6H565"/>
<protein>
    <submittedName>
        <fullName evidence="12">Ankyrin repeats</fullName>
    </submittedName>
</protein>
<evidence type="ECO:0000256" key="3">
    <source>
        <dbReference type="ARBA" id="ARBA00022483"/>
    </source>
</evidence>
<dbReference type="EMBL" id="BMAO01007641">
    <property type="protein sequence ID" value="GFR17476.1"/>
    <property type="molecule type" value="Genomic_DNA"/>
</dbReference>
<feature type="transmembrane region" description="Helical" evidence="11">
    <location>
        <begin position="315"/>
        <end position="337"/>
    </location>
</feature>
<feature type="transmembrane region" description="Helical" evidence="11">
    <location>
        <begin position="289"/>
        <end position="309"/>
    </location>
</feature>
<keyword evidence="6" id="KW-0800">Toxin</keyword>
<sequence>MVYSNDDIRELYRKIATIVKYDDKGVASLKDLQKEPKWKEVNFQDKCEGDNSLGDLLLKHAIENNNTRVKDFLLQNGCKPLQQEQVATAANEEEGQNISDVEENKSDSNEVNSSNFINPDTASRTILGIAAITKQADVVKALLGSGKFNEEEKFNALHSAIVQGNVQEVEAFLGYVNDESRQAALKLAINNTQEEITQVLLNFTIPETSNVEENRAKPCSSNGNIVSRPVATVPPVSTNGDNHNNENKTPVSTRTDQTATPNNGNKANGFTDAQFSRLNEQETKYKKNFYTSLTIDVVGVVITGLFIAAAVMVPFVAGAAICVIIAALGAVCTGLHIKKFTLPSYREMEKNKVEHLSSKIAQTF</sequence>
<dbReference type="Gene3D" id="1.25.40.20">
    <property type="entry name" value="Ankyrin repeat-containing domain"/>
    <property type="match status" value="1"/>
</dbReference>
<evidence type="ECO:0000313" key="12">
    <source>
        <dbReference type="EMBL" id="GFR17476.1"/>
    </source>
</evidence>
<comment type="caution">
    <text evidence="12">The sequence shown here is derived from an EMBL/GenBank/DDBJ whole genome shotgun (WGS) entry which is preliminary data.</text>
</comment>
<evidence type="ECO:0000256" key="8">
    <source>
        <dbReference type="ARBA" id="ARBA00023028"/>
    </source>
</evidence>
<dbReference type="GO" id="GO:0090729">
    <property type="term" value="F:toxin activity"/>
    <property type="evidence" value="ECO:0007669"/>
    <property type="project" value="UniProtKB-KW"/>
</dbReference>
<keyword evidence="13" id="KW-1185">Reference proteome</keyword>
<dbReference type="InterPro" id="IPR002110">
    <property type="entry name" value="Ankyrin_rpt"/>
</dbReference>
<dbReference type="InterPro" id="IPR036770">
    <property type="entry name" value="Ankyrin_rpt-contain_sf"/>
</dbReference>
<feature type="compositionally biased region" description="Polar residues" evidence="10">
    <location>
        <begin position="235"/>
        <end position="270"/>
    </location>
</feature>
<keyword evidence="4" id="KW-0964">Secreted</keyword>
<dbReference type="Proteomes" id="UP000887116">
    <property type="component" value="Unassembled WGS sequence"/>
</dbReference>
<feature type="region of interest" description="Disordered" evidence="10">
    <location>
        <begin position="213"/>
        <end position="270"/>
    </location>
</feature>
<evidence type="ECO:0000256" key="6">
    <source>
        <dbReference type="ARBA" id="ARBA00022656"/>
    </source>
</evidence>
<gene>
    <name evidence="12" type="primary">WPAU_0620</name>
    <name evidence="12" type="ORF">TNCT_286131</name>
</gene>
<evidence type="ECO:0000256" key="1">
    <source>
        <dbReference type="ARBA" id="ARBA00004175"/>
    </source>
</evidence>
<keyword evidence="3" id="KW-0268">Exocytosis</keyword>
<dbReference type="GO" id="GO:0005576">
    <property type="term" value="C:extracellular region"/>
    <property type="evidence" value="ECO:0007669"/>
    <property type="project" value="UniProtKB-SubCell"/>
</dbReference>
<dbReference type="OrthoDB" id="10315800at2759"/>
<keyword evidence="8" id="KW-0638">Presynaptic neurotoxin</keyword>